<dbReference type="EMBL" id="UINC01066330">
    <property type="protein sequence ID" value="SVB96931.1"/>
    <property type="molecule type" value="Genomic_DNA"/>
</dbReference>
<reference evidence="1" key="1">
    <citation type="submission" date="2018-05" db="EMBL/GenBank/DDBJ databases">
        <authorList>
            <person name="Lanie J.A."/>
            <person name="Ng W.-L."/>
            <person name="Kazmierczak K.M."/>
            <person name="Andrzejewski T.M."/>
            <person name="Davidsen T.M."/>
            <person name="Wayne K.J."/>
            <person name="Tettelin H."/>
            <person name="Glass J.I."/>
            <person name="Rusch D."/>
            <person name="Podicherti R."/>
            <person name="Tsui H.-C.T."/>
            <person name="Winkler M.E."/>
        </authorList>
    </citation>
    <scope>NUCLEOTIDE SEQUENCE</scope>
</reference>
<protein>
    <submittedName>
        <fullName evidence="1">Uncharacterized protein</fullName>
    </submittedName>
</protein>
<dbReference type="AlphaFoldDB" id="A0A382IE46"/>
<sequence>MTTGISLVRENTMSMQPPRALWVSFPLGRPLGKPDDAGFQHRVIDAALNLLTKPSGPVLADYPEDAPLVALSDAPACPVSFSKPAKDTKSWKAALLAELQTLTPWYDLGRRRRAGRSLVGVSGFSMAENIGKLADLLDNETLP</sequence>
<proteinExistence type="predicted"/>
<gene>
    <name evidence="1" type="ORF">METZ01_LOCUS249785</name>
</gene>
<organism evidence="1">
    <name type="scientific">marine metagenome</name>
    <dbReference type="NCBI Taxonomy" id="408172"/>
    <lineage>
        <taxon>unclassified sequences</taxon>
        <taxon>metagenomes</taxon>
        <taxon>ecological metagenomes</taxon>
    </lineage>
</organism>
<feature type="non-terminal residue" evidence="1">
    <location>
        <position position="143"/>
    </location>
</feature>
<name>A0A382IE46_9ZZZZ</name>
<evidence type="ECO:0000313" key="1">
    <source>
        <dbReference type="EMBL" id="SVB96931.1"/>
    </source>
</evidence>
<accession>A0A382IE46</accession>